<dbReference type="Proteomes" id="UP001207742">
    <property type="component" value="Unassembled WGS sequence"/>
</dbReference>
<evidence type="ECO:0000313" key="7">
    <source>
        <dbReference type="Proteomes" id="UP001207742"/>
    </source>
</evidence>
<dbReference type="InterPro" id="IPR050553">
    <property type="entry name" value="Thioredoxin_ResA/DsbE_sf"/>
</dbReference>
<feature type="domain" description="Thioredoxin" evidence="5">
    <location>
        <begin position="33"/>
        <end position="176"/>
    </location>
</feature>
<evidence type="ECO:0000259" key="5">
    <source>
        <dbReference type="PROSITE" id="PS51352"/>
    </source>
</evidence>
<evidence type="ECO:0000256" key="4">
    <source>
        <dbReference type="ARBA" id="ARBA00023284"/>
    </source>
</evidence>
<reference evidence="6 7" key="1">
    <citation type="submission" date="2022-10" db="EMBL/GenBank/DDBJ databases">
        <title>Chitinophaga nivalis PC15 sp. nov., isolated from Pyeongchang county, South Korea.</title>
        <authorList>
            <person name="Trinh H.N."/>
        </authorList>
    </citation>
    <scope>NUCLEOTIDE SEQUENCE [LARGE SCALE GENOMIC DNA]</scope>
    <source>
        <strain evidence="6 7">PC14</strain>
    </source>
</reference>
<dbReference type="EMBL" id="JAPDNS010000002">
    <property type="protein sequence ID" value="MCW3486203.1"/>
    <property type="molecule type" value="Genomic_DNA"/>
</dbReference>
<keyword evidence="7" id="KW-1185">Reference proteome</keyword>
<dbReference type="Pfam" id="PF00578">
    <property type="entry name" value="AhpC-TSA"/>
    <property type="match status" value="1"/>
</dbReference>
<comment type="subcellular location">
    <subcellularLocation>
        <location evidence="1">Cell envelope</location>
    </subcellularLocation>
</comment>
<gene>
    <name evidence="6" type="ORF">OL497_20035</name>
</gene>
<dbReference type="Gene3D" id="3.40.30.10">
    <property type="entry name" value="Glutaredoxin"/>
    <property type="match status" value="1"/>
</dbReference>
<accession>A0ABT3IQI6</accession>
<dbReference type="SUPFAM" id="SSF52833">
    <property type="entry name" value="Thioredoxin-like"/>
    <property type="match status" value="1"/>
</dbReference>
<dbReference type="RefSeq" id="WP_264733019.1">
    <property type="nucleotide sequence ID" value="NZ_JAPDNR010000001.1"/>
</dbReference>
<protein>
    <submittedName>
        <fullName evidence="6">Redoxin domain-containing protein</fullName>
    </submittedName>
</protein>
<organism evidence="6 7">
    <name type="scientific">Chitinophaga nivalis</name>
    <dbReference type="NCBI Taxonomy" id="2991709"/>
    <lineage>
        <taxon>Bacteria</taxon>
        <taxon>Pseudomonadati</taxon>
        <taxon>Bacteroidota</taxon>
        <taxon>Chitinophagia</taxon>
        <taxon>Chitinophagales</taxon>
        <taxon>Chitinophagaceae</taxon>
        <taxon>Chitinophaga</taxon>
    </lineage>
</organism>
<proteinExistence type="predicted"/>
<dbReference type="PANTHER" id="PTHR42852:SF6">
    <property type="entry name" value="THIOL:DISULFIDE INTERCHANGE PROTEIN DSBE"/>
    <property type="match status" value="1"/>
</dbReference>
<dbReference type="InterPro" id="IPR000866">
    <property type="entry name" value="AhpC/TSA"/>
</dbReference>
<evidence type="ECO:0000313" key="6">
    <source>
        <dbReference type="EMBL" id="MCW3486203.1"/>
    </source>
</evidence>
<keyword evidence="3" id="KW-1015">Disulfide bond</keyword>
<evidence type="ECO:0000256" key="2">
    <source>
        <dbReference type="ARBA" id="ARBA00022748"/>
    </source>
</evidence>
<evidence type="ECO:0000256" key="1">
    <source>
        <dbReference type="ARBA" id="ARBA00004196"/>
    </source>
</evidence>
<comment type="caution">
    <text evidence="6">The sequence shown here is derived from an EMBL/GenBank/DDBJ whole genome shotgun (WGS) entry which is preliminary data.</text>
</comment>
<keyword evidence="4" id="KW-0676">Redox-active center</keyword>
<dbReference type="InterPro" id="IPR036249">
    <property type="entry name" value="Thioredoxin-like_sf"/>
</dbReference>
<name>A0ABT3IQI6_9BACT</name>
<dbReference type="PROSITE" id="PS51352">
    <property type="entry name" value="THIOREDOXIN_2"/>
    <property type="match status" value="1"/>
</dbReference>
<dbReference type="PANTHER" id="PTHR42852">
    <property type="entry name" value="THIOL:DISULFIDE INTERCHANGE PROTEIN DSBE"/>
    <property type="match status" value="1"/>
</dbReference>
<evidence type="ECO:0000256" key="3">
    <source>
        <dbReference type="ARBA" id="ARBA00023157"/>
    </source>
</evidence>
<keyword evidence="2" id="KW-0201">Cytochrome c-type biogenesis</keyword>
<sequence>MKYYFLLVITFLGVLNIHVCKGQYNSSKSGKYFQVGDTLPDIYLNNIINYKTTSTKLSDLKYELLILDFWATWCAPCVYFMFKADELKKRFKDRIEILPVTAEKETVVGPFLKRIQQEKKVVLSSVVKDSILRNMFWFNSLPHEVWIDRNRVVKAITGYTDVTYENVSRILDNKKLNLPVKVDIKYKDYDRDKPIYMGVQTGFNPKEGLEYYSVFKKYDSSLLSMNVTRDEFLTCTNSTALGLFQVAFGDNRPPFLVMNRIVLDIKDSSSVVDECFSNRNKNINEWYKDNLYNYELTILDTLIRKNRYDVMRKDVNNYFGIKLGIEGHLERKKMLCWVLERTSNIDKIQTKGGRSLDNRNAFTFELKNRSLQYFMTYLQISYLQESPIPIIDNTNYSGNIDIVLNCDLSNINSINEELGKYDLKFVKKESLVEVIVISELNKNKSLVIN</sequence>
<dbReference type="InterPro" id="IPR013766">
    <property type="entry name" value="Thioredoxin_domain"/>
</dbReference>